<keyword evidence="3" id="KW-0479">Metal-binding</keyword>
<evidence type="ECO:0000256" key="7">
    <source>
        <dbReference type="ARBA" id="ARBA00048881"/>
    </source>
</evidence>
<protein>
    <recommendedName>
        <fullName evidence="2">tyrosinase</fullName>
        <ecNumber evidence="2">1.14.18.1</ecNumber>
    </recommendedName>
</protein>
<evidence type="ECO:0000256" key="3">
    <source>
        <dbReference type="ARBA" id="ARBA00022723"/>
    </source>
</evidence>
<comment type="caution">
    <text evidence="9">The sequence shown here is derived from an EMBL/GenBank/DDBJ whole genome shotgun (WGS) entry which is preliminary data.</text>
</comment>
<evidence type="ECO:0000313" key="10">
    <source>
        <dbReference type="Proteomes" id="UP000469558"/>
    </source>
</evidence>
<evidence type="ECO:0000256" key="2">
    <source>
        <dbReference type="ARBA" id="ARBA00011906"/>
    </source>
</evidence>
<evidence type="ECO:0000256" key="6">
    <source>
        <dbReference type="ARBA" id="ARBA00048233"/>
    </source>
</evidence>
<keyword evidence="4" id="KW-0186">Copper</keyword>
<dbReference type="EMBL" id="QGMK01001544">
    <property type="protein sequence ID" value="TVY67474.1"/>
    <property type="molecule type" value="Genomic_DNA"/>
</dbReference>
<name>A0A8T9C214_9HELO</name>
<dbReference type="Gene3D" id="1.10.1280.10">
    <property type="entry name" value="Di-copper center containing domain from catechol oxidase"/>
    <property type="match status" value="1"/>
</dbReference>
<evidence type="ECO:0000256" key="4">
    <source>
        <dbReference type="ARBA" id="ARBA00023008"/>
    </source>
</evidence>
<dbReference type="InterPro" id="IPR002227">
    <property type="entry name" value="Tyrosinase_Cu-bd"/>
</dbReference>
<accession>A0A8T9C214</accession>
<comment type="catalytic activity">
    <reaction evidence="7">
        <text>L-tyrosine + O2 = L-dopaquinone + H2O</text>
        <dbReference type="Rhea" id="RHEA:18117"/>
        <dbReference type="ChEBI" id="CHEBI:15377"/>
        <dbReference type="ChEBI" id="CHEBI:15379"/>
        <dbReference type="ChEBI" id="CHEBI:57924"/>
        <dbReference type="ChEBI" id="CHEBI:58315"/>
        <dbReference type="EC" id="1.14.18.1"/>
    </reaction>
</comment>
<sequence length="291" mass="33115">MVEQLRIRRSIQVMWQEYLQGNEKPFMELIRAWHGIQKLSKTDPGNEHSFFKIGGFHGEPFRGAGYGNAAWWGGWCNHGNVLFPTWHRAYCMRIENALRSIPGCGDVTLLFWDETGEETKGHGVPAIFHQEKFFLDGKTIDNPLYSFEFPQTITDHVDPDFLYTKASGYETVRYPYSGRHNRHCCTQCEDLFGQSGGEPQLQCEKLADFEIEVTEKDAKGKAVKKLIPTGTPRKSEECLKEPNFTVFSNTTSAMQWNDSHELAEHVMPLESHHNDMHLAAGGFDVPGQGDD</sequence>
<keyword evidence="10" id="KW-1185">Reference proteome</keyword>
<dbReference type="Proteomes" id="UP000469558">
    <property type="component" value="Unassembled WGS sequence"/>
</dbReference>
<proteinExistence type="inferred from homology"/>
<dbReference type="SUPFAM" id="SSF48056">
    <property type="entry name" value="Di-copper centre-containing domain"/>
    <property type="match status" value="1"/>
</dbReference>
<evidence type="ECO:0000256" key="5">
    <source>
        <dbReference type="ARBA" id="ARBA00023101"/>
    </source>
</evidence>
<dbReference type="GO" id="GO:0046872">
    <property type="term" value="F:metal ion binding"/>
    <property type="evidence" value="ECO:0007669"/>
    <property type="project" value="UniProtKB-KW"/>
</dbReference>
<dbReference type="InterPro" id="IPR008922">
    <property type="entry name" value="Di-copper_centre_dom_sf"/>
</dbReference>
<dbReference type="Pfam" id="PF00264">
    <property type="entry name" value="Tyrosinase"/>
    <property type="match status" value="1"/>
</dbReference>
<dbReference type="PANTHER" id="PTHR11474">
    <property type="entry name" value="TYROSINASE FAMILY MEMBER"/>
    <property type="match status" value="1"/>
</dbReference>
<dbReference type="AlphaFoldDB" id="A0A8T9C214"/>
<evidence type="ECO:0000313" key="9">
    <source>
        <dbReference type="EMBL" id="TVY67474.1"/>
    </source>
</evidence>
<dbReference type="EC" id="1.14.18.1" evidence="2"/>
<dbReference type="InterPro" id="IPR050316">
    <property type="entry name" value="Tyrosinase/Hemocyanin"/>
</dbReference>
<gene>
    <name evidence="9" type="primary">melO</name>
    <name evidence="9" type="ORF">LSUE1_G006813</name>
</gene>
<evidence type="ECO:0000259" key="8">
    <source>
        <dbReference type="Pfam" id="PF00264"/>
    </source>
</evidence>
<dbReference type="GO" id="GO:0042438">
    <property type="term" value="P:melanin biosynthetic process"/>
    <property type="evidence" value="ECO:0007669"/>
    <property type="project" value="UniProtKB-KW"/>
</dbReference>
<comment type="similarity">
    <text evidence="1">Belongs to the tyrosinase family.</text>
</comment>
<organism evidence="9 10">
    <name type="scientific">Lachnellula suecica</name>
    <dbReference type="NCBI Taxonomy" id="602035"/>
    <lineage>
        <taxon>Eukaryota</taxon>
        <taxon>Fungi</taxon>
        <taxon>Dikarya</taxon>
        <taxon>Ascomycota</taxon>
        <taxon>Pezizomycotina</taxon>
        <taxon>Leotiomycetes</taxon>
        <taxon>Helotiales</taxon>
        <taxon>Lachnaceae</taxon>
        <taxon>Lachnellula</taxon>
    </lineage>
</organism>
<reference evidence="9 10" key="1">
    <citation type="submission" date="2018-05" db="EMBL/GenBank/DDBJ databases">
        <title>Genome sequencing and assembly of the regulated plant pathogen Lachnellula willkommii and related sister species for the development of diagnostic species identification markers.</title>
        <authorList>
            <person name="Giroux E."/>
            <person name="Bilodeau G."/>
        </authorList>
    </citation>
    <scope>NUCLEOTIDE SEQUENCE [LARGE SCALE GENOMIC DNA]</scope>
    <source>
        <strain evidence="9 10">CBS 268.59</strain>
    </source>
</reference>
<dbReference type="GO" id="GO:0004503">
    <property type="term" value="F:tyrosinase activity"/>
    <property type="evidence" value="ECO:0007669"/>
    <property type="project" value="UniProtKB-EC"/>
</dbReference>
<evidence type="ECO:0000256" key="1">
    <source>
        <dbReference type="ARBA" id="ARBA00009928"/>
    </source>
</evidence>
<feature type="domain" description="Tyrosinase copper-binding" evidence="8">
    <location>
        <begin position="48"/>
        <end position="282"/>
    </location>
</feature>
<comment type="catalytic activity">
    <reaction evidence="6">
        <text>2 L-dopa + O2 = 2 L-dopaquinone + 2 H2O</text>
        <dbReference type="Rhea" id="RHEA:34287"/>
        <dbReference type="ChEBI" id="CHEBI:15377"/>
        <dbReference type="ChEBI" id="CHEBI:15379"/>
        <dbReference type="ChEBI" id="CHEBI:57504"/>
        <dbReference type="ChEBI" id="CHEBI:57924"/>
        <dbReference type="EC" id="1.14.18.1"/>
    </reaction>
</comment>
<keyword evidence="5" id="KW-0470">Melanin biosynthesis</keyword>
<dbReference type="PANTHER" id="PTHR11474:SF76">
    <property type="entry name" value="SHKT DOMAIN-CONTAINING PROTEIN"/>
    <property type="match status" value="1"/>
</dbReference>
<dbReference type="OrthoDB" id="3460532at2759"/>